<evidence type="ECO:0000313" key="3">
    <source>
        <dbReference type="EMBL" id="KAK4231602.1"/>
    </source>
</evidence>
<comment type="caution">
    <text evidence="3">The sequence shown here is derived from an EMBL/GenBank/DDBJ whole genome shotgun (WGS) entry which is preliminary data.</text>
</comment>
<dbReference type="PANTHER" id="PTHR48104">
    <property type="entry name" value="METACASPASE-4"/>
    <property type="match status" value="1"/>
</dbReference>
<dbReference type="InterPro" id="IPR050452">
    <property type="entry name" value="Metacaspase"/>
</dbReference>
<dbReference type="GO" id="GO:0004197">
    <property type="term" value="F:cysteine-type endopeptidase activity"/>
    <property type="evidence" value="ECO:0007669"/>
    <property type="project" value="InterPro"/>
</dbReference>
<reference evidence="3" key="1">
    <citation type="journal article" date="2023" name="Mol. Phylogenet. Evol.">
        <title>Genome-scale phylogeny and comparative genomics of the fungal order Sordariales.</title>
        <authorList>
            <person name="Hensen N."/>
            <person name="Bonometti L."/>
            <person name="Westerberg I."/>
            <person name="Brannstrom I.O."/>
            <person name="Guillou S."/>
            <person name="Cros-Aarteil S."/>
            <person name="Calhoun S."/>
            <person name="Haridas S."/>
            <person name="Kuo A."/>
            <person name="Mondo S."/>
            <person name="Pangilinan J."/>
            <person name="Riley R."/>
            <person name="LaButti K."/>
            <person name="Andreopoulos B."/>
            <person name="Lipzen A."/>
            <person name="Chen C."/>
            <person name="Yan M."/>
            <person name="Daum C."/>
            <person name="Ng V."/>
            <person name="Clum A."/>
            <person name="Steindorff A."/>
            <person name="Ohm R.A."/>
            <person name="Martin F."/>
            <person name="Silar P."/>
            <person name="Natvig D.O."/>
            <person name="Lalanne C."/>
            <person name="Gautier V."/>
            <person name="Ament-Velasquez S.L."/>
            <person name="Kruys A."/>
            <person name="Hutchinson M.I."/>
            <person name="Powell A.J."/>
            <person name="Barry K."/>
            <person name="Miller A.N."/>
            <person name="Grigoriev I.V."/>
            <person name="Debuchy R."/>
            <person name="Gladieux P."/>
            <person name="Hiltunen Thoren M."/>
            <person name="Johannesson H."/>
        </authorList>
    </citation>
    <scope>NUCLEOTIDE SEQUENCE</scope>
    <source>
        <strain evidence="3">CBS 990.96</strain>
    </source>
</reference>
<dbReference type="InterPro" id="IPR011600">
    <property type="entry name" value="Pept_C14_caspase"/>
</dbReference>
<dbReference type="Proteomes" id="UP001301958">
    <property type="component" value="Unassembled WGS sequence"/>
</dbReference>
<keyword evidence="4" id="KW-1185">Reference proteome</keyword>
<dbReference type="GO" id="GO:0005737">
    <property type="term" value="C:cytoplasm"/>
    <property type="evidence" value="ECO:0007669"/>
    <property type="project" value="TreeGrafter"/>
</dbReference>
<accession>A0AAN7H5A8</accession>
<evidence type="ECO:0000313" key="4">
    <source>
        <dbReference type="Proteomes" id="UP001301958"/>
    </source>
</evidence>
<gene>
    <name evidence="3" type="ORF">QBC38DRAFT_528688</name>
</gene>
<name>A0AAN7H5A8_9PEZI</name>
<protein>
    <submittedName>
        <fullName evidence="3">Caspase domain-containing protein</fullName>
    </submittedName>
</protein>
<evidence type="ECO:0000259" key="2">
    <source>
        <dbReference type="Pfam" id="PF00656"/>
    </source>
</evidence>
<feature type="domain" description="Peptidase C14 caspase" evidence="2">
    <location>
        <begin position="60"/>
        <end position="265"/>
    </location>
</feature>
<proteinExistence type="inferred from homology"/>
<dbReference type="PANTHER" id="PTHR48104:SF7">
    <property type="entry name" value="METACASPASE-9"/>
    <property type="match status" value="1"/>
</dbReference>
<evidence type="ECO:0000256" key="1">
    <source>
        <dbReference type="ARBA" id="ARBA00009005"/>
    </source>
</evidence>
<dbReference type="EMBL" id="MU865292">
    <property type="protein sequence ID" value="KAK4231602.1"/>
    <property type="molecule type" value="Genomic_DNA"/>
</dbReference>
<organism evidence="3 4">
    <name type="scientific">Podospora fimiseda</name>
    <dbReference type="NCBI Taxonomy" id="252190"/>
    <lineage>
        <taxon>Eukaryota</taxon>
        <taxon>Fungi</taxon>
        <taxon>Dikarya</taxon>
        <taxon>Ascomycota</taxon>
        <taxon>Pezizomycotina</taxon>
        <taxon>Sordariomycetes</taxon>
        <taxon>Sordariomycetidae</taxon>
        <taxon>Sordariales</taxon>
        <taxon>Podosporaceae</taxon>
        <taxon>Podospora</taxon>
    </lineage>
</organism>
<reference evidence="3" key="2">
    <citation type="submission" date="2023-05" db="EMBL/GenBank/DDBJ databases">
        <authorList>
            <consortium name="Lawrence Berkeley National Laboratory"/>
            <person name="Steindorff A."/>
            <person name="Hensen N."/>
            <person name="Bonometti L."/>
            <person name="Westerberg I."/>
            <person name="Brannstrom I.O."/>
            <person name="Guillou S."/>
            <person name="Cros-Aarteil S."/>
            <person name="Calhoun S."/>
            <person name="Haridas S."/>
            <person name="Kuo A."/>
            <person name="Mondo S."/>
            <person name="Pangilinan J."/>
            <person name="Riley R."/>
            <person name="Labutti K."/>
            <person name="Andreopoulos B."/>
            <person name="Lipzen A."/>
            <person name="Chen C."/>
            <person name="Yanf M."/>
            <person name="Daum C."/>
            <person name="Ng V."/>
            <person name="Clum A."/>
            <person name="Ohm R."/>
            <person name="Martin F."/>
            <person name="Silar P."/>
            <person name="Natvig D."/>
            <person name="Lalanne C."/>
            <person name="Gautier V."/>
            <person name="Ament-Velasquez S.L."/>
            <person name="Kruys A."/>
            <person name="Hutchinson M.I."/>
            <person name="Powell A.J."/>
            <person name="Barry K."/>
            <person name="Miller A.N."/>
            <person name="Grigoriev I.V."/>
            <person name="Debuchy R."/>
            <person name="Gladieux P."/>
            <person name="Thoren M.H."/>
            <person name="Johannesson H."/>
        </authorList>
    </citation>
    <scope>NUCLEOTIDE SEQUENCE</scope>
    <source>
        <strain evidence="3">CBS 990.96</strain>
    </source>
</reference>
<comment type="similarity">
    <text evidence="1">Belongs to the peptidase C14B family.</text>
</comment>
<dbReference type="GO" id="GO:0006508">
    <property type="term" value="P:proteolysis"/>
    <property type="evidence" value="ECO:0007669"/>
    <property type="project" value="InterPro"/>
</dbReference>
<sequence>MTQVKNEDLFLYQKSNPVILRKQRVHMASPTKEQRFALLIAYMQAENPNYSQQKLNALLSGLTGCINDVSLVKNLLESKFMFNNVRVLTSTSGHHADLLPTYHNIKSAFDTICAKINSGDIFFFVFAGHGALLPRVPGSPPGRNKDPSLLTADHAIDKSRPAIRGWELNKWLEELHKKQVRVVACLDSCHLGGSWRTGCRVRTPLKWDQYVGAFEPEDIYDEELYGPVSRNAELQTSWVDNPDGFTLMAACDTDQLAEEFVQSDGKSLQKFYGRDKLAFLESYDAFVAAPIVSTAENDVITIPMGHHHAVYPGSDFRLGSPWHDVVVQVTEVKIWNSRAKLPLNLLTPGIDPHPHVVPSKWGLGEETFQVFVDKRLGRDFRKALNKSLQMLLAGTVEVKSTDKTSVVNHNGYGVLFYPGLRNKIDIFGPSEVTGYKERSQESK</sequence>
<dbReference type="Gene3D" id="3.40.50.1460">
    <property type="match status" value="1"/>
</dbReference>
<dbReference type="Pfam" id="PF00656">
    <property type="entry name" value="Peptidase_C14"/>
    <property type="match status" value="1"/>
</dbReference>
<dbReference type="AlphaFoldDB" id="A0AAN7H5A8"/>